<dbReference type="KEGG" id="tet:TTHERM_000609359"/>
<sequence>MNIAKKFQKLSESNLCVFQSQGTLRCLVYQKFLHFMNCGTSVSLKKFKLKRNYQNSTNMQKIIALLLIMESNQISNKNRILIFCFKNQMVQINKIQNYLKTIR</sequence>
<evidence type="ECO:0000313" key="2">
    <source>
        <dbReference type="Proteomes" id="UP000009168"/>
    </source>
</evidence>
<name>W7X8X4_TETTS</name>
<dbReference type="AlphaFoldDB" id="W7X8X4"/>
<dbReference type="GeneID" id="24439805"/>
<accession>W7X8X4</accession>
<proteinExistence type="predicted"/>
<dbReference type="Proteomes" id="UP000009168">
    <property type="component" value="Unassembled WGS sequence"/>
</dbReference>
<reference evidence="2" key="1">
    <citation type="journal article" date="2006" name="PLoS Biol.">
        <title>Macronuclear genome sequence of the ciliate Tetrahymena thermophila, a model eukaryote.</title>
        <authorList>
            <person name="Eisen J.A."/>
            <person name="Coyne R.S."/>
            <person name="Wu M."/>
            <person name="Wu D."/>
            <person name="Thiagarajan M."/>
            <person name="Wortman J.R."/>
            <person name="Badger J.H."/>
            <person name="Ren Q."/>
            <person name="Amedeo P."/>
            <person name="Jones K.M."/>
            <person name="Tallon L.J."/>
            <person name="Delcher A.L."/>
            <person name="Salzberg S.L."/>
            <person name="Silva J.C."/>
            <person name="Haas B.J."/>
            <person name="Majoros W.H."/>
            <person name="Farzad M."/>
            <person name="Carlton J.M."/>
            <person name="Smith R.K. Jr."/>
            <person name="Garg J."/>
            <person name="Pearlman R.E."/>
            <person name="Karrer K.M."/>
            <person name="Sun L."/>
            <person name="Manning G."/>
            <person name="Elde N.C."/>
            <person name="Turkewitz A.P."/>
            <person name="Asai D.J."/>
            <person name="Wilkes D.E."/>
            <person name="Wang Y."/>
            <person name="Cai H."/>
            <person name="Collins K."/>
            <person name="Stewart B.A."/>
            <person name="Lee S.R."/>
            <person name="Wilamowska K."/>
            <person name="Weinberg Z."/>
            <person name="Ruzzo W.L."/>
            <person name="Wloga D."/>
            <person name="Gaertig J."/>
            <person name="Frankel J."/>
            <person name="Tsao C.-C."/>
            <person name="Gorovsky M.A."/>
            <person name="Keeling P.J."/>
            <person name="Waller R.F."/>
            <person name="Patron N.J."/>
            <person name="Cherry J.M."/>
            <person name="Stover N.A."/>
            <person name="Krieger C.J."/>
            <person name="del Toro C."/>
            <person name="Ryder H.F."/>
            <person name="Williamson S.C."/>
            <person name="Barbeau R.A."/>
            <person name="Hamilton E.P."/>
            <person name="Orias E."/>
        </authorList>
    </citation>
    <scope>NUCLEOTIDE SEQUENCE [LARGE SCALE GENOMIC DNA]</scope>
    <source>
        <strain evidence="2">SB210</strain>
    </source>
</reference>
<organism evidence="1 2">
    <name type="scientific">Tetrahymena thermophila (strain SB210)</name>
    <dbReference type="NCBI Taxonomy" id="312017"/>
    <lineage>
        <taxon>Eukaryota</taxon>
        <taxon>Sar</taxon>
        <taxon>Alveolata</taxon>
        <taxon>Ciliophora</taxon>
        <taxon>Intramacronucleata</taxon>
        <taxon>Oligohymenophorea</taxon>
        <taxon>Hymenostomatida</taxon>
        <taxon>Tetrahymenina</taxon>
        <taxon>Tetrahymenidae</taxon>
        <taxon>Tetrahymena</taxon>
    </lineage>
</organism>
<dbReference type="InParanoid" id="W7X8X4"/>
<dbReference type="RefSeq" id="XP_012651639.1">
    <property type="nucleotide sequence ID" value="XM_012796185.1"/>
</dbReference>
<evidence type="ECO:0000313" key="1">
    <source>
        <dbReference type="EMBL" id="EWS75825.1"/>
    </source>
</evidence>
<protein>
    <submittedName>
        <fullName evidence="1">Uncharacterized protein</fullName>
    </submittedName>
</protein>
<dbReference type="EMBL" id="GG662800">
    <property type="protein sequence ID" value="EWS75825.1"/>
    <property type="molecule type" value="Genomic_DNA"/>
</dbReference>
<keyword evidence="2" id="KW-1185">Reference proteome</keyword>
<gene>
    <name evidence="1" type="ORF">TTHERM_000609359</name>
</gene>